<keyword evidence="3" id="KW-0378">Hydrolase</keyword>
<dbReference type="InterPro" id="IPR033121">
    <property type="entry name" value="PEPTIDASE_A1"/>
</dbReference>
<evidence type="ECO:0000313" key="6">
    <source>
        <dbReference type="EMBL" id="CAL1715424.1"/>
    </source>
</evidence>
<keyword evidence="2 3" id="KW-0064">Aspartyl protease</keyword>
<dbReference type="Gene3D" id="2.40.70.10">
    <property type="entry name" value="Acid Proteases"/>
    <property type="match status" value="2"/>
</dbReference>
<organism evidence="6 7">
    <name type="scientific">Somion occarium</name>
    <dbReference type="NCBI Taxonomy" id="3059160"/>
    <lineage>
        <taxon>Eukaryota</taxon>
        <taxon>Fungi</taxon>
        <taxon>Dikarya</taxon>
        <taxon>Basidiomycota</taxon>
        <taxon>Agaricomycotina</taxon>
        <taxon>Agaricomycetes</taxon>
        <taxon>Polyporales</taxon>
        <taxon>Cerrenaceae</taxon>
        <taxon>Somion</taxon>
    </lineage>
</organism>
<evidence type="ECO:0000256" key="2">
    <source>
        <dbReference type="ARBA" id="ARBA00022750"/>
    </source>
</evidence>
<keyword evidence="4" id="KW-0732">Signal</keyword>
<evidence type="ECO:0000256" key="3">
    <source>
        <dbReference type="RuleBase" id="RU000454"/>
    </source>
</evidence>
<evidence type="ECO:0000313" key="7">
    <source>
        <dbReference type="Proteomes" id="UP001497453"/>
    </source>
</evidence>
<sequence>MLFNSVIVLSLLGHFASASPVAEPNPEPIVVGPRSWHIPLMRRDGEQAGNGYADLAAIYSDWQRTIQKYDRGFKAYKANTGSDHPLSIGFNPSPDLSKRSVGALPLEDEKNGTLWRGNVSIGTPPQNFTMDFDTGSSDIFLPGPNCTENCAEHKPFFPGNSSTAQDRQQNFTLAYGDGSSVSGEQYNETVIIANLTAQNQDIGAAATYSSGDAYARFPTDGLIGFGYQSISVYNATPLFQNLVAQNQTSEPVFAFKLTPEDGELVLGGVNSSQYTGNFSFAPVVIQGFWQVTLDGVVVNNKTTVTNQTAIIDTGTSLIVGSPDEVKELYKNIRRSTSISDGIYSIPCDFNDTVAFTLGNTTFPIPPSVFNRGKIVPGSDLCIGGASGMANQQFWVLGDLFLRNVYTQFDLGNNRVGFATLS</sequence>
<name>A0ABP1E8A3_9APHY</name>
<dbReference type="EMBL" id="OZ037951">
    <property type="protein sequence ID" value="CAL1715424.1"/>
    <property type="molecule type" value="Genomic_DNA"/>
</dbReference>
<feature type="domain" description="Peptidase A1" evidence="5">
    <location>
        <begin position="115"/>
        <end position="418"/>
    </location>
</feature>
<comment type="similarity">
    <text evidence="1 3">Belongs to the peptidase A1 family.</text>
</comment>
<dbReference type="InterPro" id="IPR001461">
    <property type="entry name" value="Aspartic_peptidase_A1"/>
</dbReference>
<proteinExistence type="inferred from homology"/>
<dbReference type="PROSITE" id="PS00141">
    <property type="entry name" value="ASP_PROTEASE"/>
    <property type="match status" value="2"/>
</dbReference>
<feature type="signal peptide" evidence="4">
    <location>
        <begin position="1"/>
        <end position="18"/>
    </location>
</feature>
<dbReference type="InterPro" id="IPR021109">
    <property type="entry name" value="Peptidase_aspartic_dom_sf"/>
</dbReference>
<dbReference type="InterPro" id="IPR001969">
    <property type="entry name" value="Aspartic_peptidase_AS"/>
</dbReference>
<dbReference type="PANTHER" id="PTHR47966">
    <property type="entry name" value="BETA-SITE APP-CLEAVING ENZYME, ISOFORM A-RELATED"/>
    <property type="match status" value="1"/>
</dbReference>
<evidence type="ECO:0000256" key="1">
    <source>
        <dbReference type="ARBA" id="ARBA00007447"/>
    </source>
</evidence>
<feature type="chain" id="PRO_5045630481" description="Peptidase A1 domain-containing protein" evidence="4">
    <location>
        <begin position="19"/>
        <end position="421"/>
    </location>
</feature>
<gene>
    <name evidence="6" type="ORF">GFSPODELE1_LOCUS10212</name>
</gene>
<evidence type="ECO:0000256" key="4">
    <source>
        <dbReference type="SAM" id="SignalP"/>
    </source>
</evidence>
<dbReference type="InterPro" id="IPR034164">
    <property type="entry name" value="Pepsin-like_dom"/>
</dbReference>
<dbReference type="SUPFAM" id="SSF50630">
    <property type="entry name" value="Acid proteases"/>
    <property type="match status" value="1"/>
</dbReference>
<keyword evidence="3" id="KW-0645">Protease</keyword>
<accession>A0ABP1E8A3</accession>
<dbReference type="PRINTS" id="PR00792">
    <property type="entry name" value="PEPSIN"/>
</dbReference>
<reference evidence="7" key="1">
    <citation type="submission" date="2024-04" db="EMBL/GenBank/DDBJ databases">
        <authorList>
            <person name="Shaw F."/>
            <person name="Minotto A."/>
        </authorList>
    </citation>
    <scope>NUCLEOTIDE SEQUENCE [LARGE SCALE GENOMIC DNA]</scope>
</reference>
<dbReference type="PROSITE" id="PS51767">
    <property type="entry name" value="PEPTIDASE_A1"/>
    <property type="match status" value="1"/>
</dbReference>
<dbReference type="Proteomes" id="UP001497453">
    <property type="component" value="Chromosome 8"/>
</dbReference>
<dbReference type="CDD" id="cd05471">
    <property type="entry name" value="pepsin_like"/>
    <property type="match status" value="1"/>
</dbReference>
<dbReference type="PANTHER" id="PTHR47966:SF51">
    <property type="entry name" value="BETA-SITE APP-CLEAVING ENZYME, ISOFORM A-RELATED"/>
    <property type="match status" value="1"/>
</dbReference>
<protein>
    <recommendedName>
        <fullName evidence="5">Peptidase A1 domain-containing protein</fullName>
    </recommendedName>
</protein>
<keyword evidence="7" id="KW-1185">Reference proteome</keyword>
<dbReference type="Pfam" id="PF00026">
    <property type="entry name" value="Asp"/>
    <property type="match status" value="1"/>
</dbReference>
<evidence type="ECO:0000259" key="5">
    <source>
        <dbReference type="PROSITE" id="PS51767"/>
    </source>
</evidence>